<evidence type="ECO:0000256" key="6">
    <source>
        <dbReference type="PIRSR" id="PIRSR000197-1"/>
    </source>
</evidence>
<dbReference type="Gene3D" id="3.40.605.10">
    <property type="entry name" value="Aldehyde Dehydrogenase, Chain A, domain 1"/>
    <property type="match status" value="1"/>
</dbReference>
<comment type="caution">
    <text evidence="10">The sequence shown here is derived from an EMBL/GenBank/DDBJ whole genome shotgun (WGS) entry which is preliminary data.</text>
</comment>
<dbReference type="NCBIfam" id="NF008869">
    <property type="entry name" value="PRK11904.1"/>
    <property type="match status" value="1"/>
</dbReference>
<dbReference type="NCBIfam" id="TIGR01238">
    <property type="entry name" value="D1pyr5carbox3"/>
    <property type="match status" value="1"/>
</dbReference>
<keyword evidence="2 5" id="KW-0560">Oxidoreductase</keyword>
<keyword evidence="5" id="KW-0285">Flavoprotein</keyword>
<dbReference type="InterPro" id="IPR016160">
    <property type="entry name" value="Ald_DH_CS_CYS"/>
</dbReference>
<keyword evidence="11" id="KW-1185">Reference proteome</keyword>
<feature type="domain" description="Proline dehydrogenase" evidence="8">
    <location>
        <begin position="188"/>
        <end position="482"/>
    </location>
</feature>
<comment type="pathway">
    <text evidence="5">Amino-acid degradation; L-proline degradation into L-glutamate; L-glutamate from L-proline: step 1/2.</text>
</comment>
<dbReference type="SUPFAM" id="SSF53720">
    <property type="entry name" value="ALDH-like"/>
    <property type="match status" value="1"/>
</dbReference>
<keyword evidence="5" id="KW-0678">Repressor</keyword>
<dbReference type="InterPro" id="IPR016163">
    <property type="entry name" value="Ald_DH_C"/>
</dbReference>
<keyword evidence="5" id="KW-0238">DNA-binding</keyword>
<dbReference type="Gene3D" id="3.40.309.10">
    <property type="entry name" value="Aldehyde Dehydrogenase, Chain A, domain 2"/>
    <property type="match status" value="1"/>
</dbReference>
<dbReference type="Proteomes" id="UP000267187">
    <property type="component" value="Unassembled WGS sequence"/>
</dbReference>
<dbReference type="SUPFAM" id="SSF81935">
    <property type="entry name" value="N-terminal domain of bifunctional PutA protein"/>
    <property type="match status" value="1"/>
</dbReference>
<evidence type="ECO:0000259" key="7">
    <source>
        <dbReference type="Pfam" id="PF00171"/>
    </source>
</evidence>
<comment type="cofactor">
    <cofactor evidence="5">
        <name>FAD</name>
        <dbReference type="ChEBI" id="CHEBI:57692"/>
    </cofactor>
</comment>
<comment type="catalytic activity">
    <reaction evidence="5">
        <text>L-proline + a quinone = (S)-1-pyrroline-5-carboxylate + a quinol + H(+)</text>
        <dbReference type="Rhea" id="RHEA:23784"/>
        <dbReference type="ChEBI" id="CHEBI:15378"/>
        <dbReference type="ChEBI" id="CHEBI:17388"/>
        <dbReference type="ChEBI" id="CHEBI:24646"/>
        <dbReference type="ChEBI" id="CHEBI:60039"/>
        <dbReference type="ChEBI" id="CHEBI:132124"/>
        <dbReference type="EC" id="1.5.5.2"/>
    </reaction>
</comment>
<comment type="similarity">
    <text evidence="5">In the C-terminal section; belongs to the aldehyde dehydrogenase family.</text>
</comment>
<dbReference type="InterPro" id="IPR015590">
    <property type="entry name" value="Aldehyde_DH_dom"/>
</dbReference>
<dbReference type="GO" id="GO:0003700">
    <property type="term" value="F:DNA-binding transcription factor activity"/>
    <property type="evidence" value="ECO:0007669"/>
    <property type="project" value="InterPro"/>
</dbReference>
<keyword evidence="5" id="KW-0804">Transcription</keyword>
<keyword evidence="3 5" id="KW-0520">NAD</keyword>
<dbReference type="Pfam" id="PF14850">
    <property type="entry name" value="Pro_dh-DNA_bdg"/>
    <property type="match status" value="1"/>
</dbReference>
<dbReference type="GO" id="GO:0004657">
    <property type="term" value="F:proline dehydrogenase activity"/>
    <property type="evidence" value="ECO:0007669"/>
    <property type="project" value="UniProtKB-UniRule"/>
</dbReference>
<dbReference type="InterPro" id="IPR016162">
    <property type="entry name" value="Ald_DH_N"/>
</dbReference>
<feature type="domain" description="Aldehyde dehydrogenase" evidence="7">
    <location>
        <begin position="563"/>
        <end position="1000"/>
    </location>
</feature>
<keyword evidence="5" id="KW-0274">FAD</keyword>
<dbReference type="InterPro" id="IPR005933">
    <property type="entry name" value="PutA_C"/>
</dbReference>
<sequence>MTFNFSTFANQIADVDRYFIRSESSVAQDLLQVVSTLKEQPEQVKDNALQLINYIRESSKNTIGVESMLREYSLSEAEGILLMCLAESLLRVPDGLTADRLIADKIVAGDWGEYVGKGDSWLMNASSWGLFLTGKFLNLGKLDSERAKRSLSGTIRRVGEPVIRSSVKIAMAVMGKQFVLGEDLGEAFKKAAKWEKDGYRYSYDMLGEGARTMADADRYFKAYADAIKSIAKVAKGAGPINGPGISIKLSALHPRYQFTQDQRVQSELFNRLMELTLLAKDADLNLTIDAEEADRLSLSLGLIERVMSDERLGDWGGFGLAVQAYHKATPVVLNFIRELAQANNRKMMVRLVKGAYWDYEIKHAQEGGHANFPVYTRKETTDVSYQVCAAQLLASREWIYPQFATHNAITTSHILAMTDDHTGFEFQRLHGMGEHLFEGMKQQGIYDGPVRIYAPVGEHEHLLAYLVRRLLENGANSSFVNKISDPDVPAEELIEDPAQKLHAHSTLAHPKIDLPQRILGARSNSNGWNLELLSDQTEAYAGIAEVDDVIKRLAENEFSGCAYEIIDPAAVAPPITTTTLMSAEDCKVALAHLSYESWAQLGSPARAVMLLKLADLLEENKVELAALLIREAGKLATDADAEIREAIDFCRYYAMDADKSSGRSPLGKVLCISPWNFPLAIFLGQVAACLAAGNAVLAKPSEQAMMVAKRAVELAYEAGIPSEVLQLIPTDGATAGGALLSDPEVAGIIFTGSTKTAQHIQSTVAKRGGRMPVIVAETGGQNAMVVDSTALPEQVTDDVIRSGFQSAGQRCSALRVLLLQEDIADSVIAMISGAMKELQIGDPKHPSIDVGPVIDEAALARLTAHESRMKGVAKLVYQCDLPADTEGGLFFPPTLYEIDSLDTLTEEVFGPVVHVLRYKAADFDSVFEQINATGFGLTMGIHSRIDSHVNTAVRKSGAGNVYVNRNIIGAVVGVQPFGGCGLSGTGPKAGGPNYLSRFLDYAPLQAQQVDYSGTGIESKSLPAKWQSLSVAQRWELLRQAEGEGVIVYHWAHDLVATKEVMPGPTGELNTLELRPRATVWIDPNVQHEQARGLILLALLAGNRVAMSSNAEIPARWSCLAEQGAFELVDLPNRAAHVKLLASGRFSVLVMAQDNELLAATAEVNGALPIIVDSFDQHLALQRFSHEVTVSVNTTAAGGNAALMASVD</sequence>
<dbReference type="InterPro" id="IPR024082">
    <property type="entry name" value="PRODH_PutA_dom_II"/>
</dbReference>
<dbReference type="InterPro" id="IPR025703">
    <property type="entry name" value="Bifunct_PutA"/>
</dbReference>
<feature type="active site" evidence="6">
    <location>
        <position position="811"/>
    </location>
</feature>
<dbReference type="Gene3D" id="3.20.20.220">
    <property type="match status" value="1"/>
</dbReference>
<dbReference type="Gene3D" id="1.20.5.460">
    <property type="entry name" value="Single helix bin"/>
    <property type="match status" value="1"/>
</dbReference>
<evidence type="ECO:0000256" key="2">
    <source>
        <dbReference type="ARBA" id="ARBA00023002"/>
    </source>
</evidence>
<evidence type="ECO:0000259" key="9">
    <source>
        <dbReference type="Pfam" id="PF14850"/>
    </source>
</evidence>
<keyword evidence="5" id="KW-0642">Proline metabolism</keyword>
<dbReference type="EMBL" id="REFJ01000002">
    <property type="protein sequence ID" value="RMA81100.1"/>
    <property type="molecule type" value="Genomic_DNA"/>
</dbReference>
<evidence type="ECO:0000313" key="11">
    <source>
        <dbReference type="Proteomes" id="UP000267187"/>
    </source>
</evidence>
<evidence type="ECO:0000256" key="3">
    <source>
        <dbReference type="ARBA" id="ARBA00023027"/>
    </source>
</evidence>
<evidence type="ECO:0000256" key="5">
    <source>
        <dbReference type="PIRNR" id="PIRNR000197"/>
    </source>
</evidence>
<feature type="domain" description="Proline dehydrogenase PutA" evidence="9">
    <location>
        <begin position="65"/>
        <end position="178"/>
    </location>
</feature>
<dbReference type="FunFam" id="3.40.309.10:FF:000005">
    <property type="entry name" value="1-pyrroline-5-carboxylate dehydrogenase 1"/>
    <property type="match status" value="1"/>
</dbReference>
<reference evidence="10 11" key="1">
    <citation type="submission" date="2018-10" db="EMBL/GenBank/DDBJ databases">
        <title>Genomic Encyclopedia of Type Strains, Phase IV (KMG-IV): sequencing the most valuable type-strain genomes for metagenomic binning, comparative biology and taxonomic classification.</title>
        <authorList>
            <person name="Goeker M."/>
        </authorList>
    </citation>
    <scope>NUCLEOTIDE SEQUENCE [LARGE SCALE GENOMIC DNA]</scope>
    <source>
        <strain evidence="10 11">DSM 25080</strain>
    </source>
</reference>
<evidence type="ECO:0000259" key="8">
    <source>
        <dbReference type="Pfam" id="PF01619"/>
    </source>
</evidence>
<gene>
    <name evidence="10" type="ORF">DFR27_0894</name>
</gene>
<accession>A0A3M0A8C9</accession>
<dbReference type="GO" id="GO:0003677">
    <property type="term" value="F:DNA binding"/>
    <property type="evidence" value="ECO:0007669"/>
    <property type="project" value="UniProtKB-KW"/>
</dbReference>
<organism evidence="10 11">
    <name type="scientific">Umboniibacter marinipuniceus</name>
    <dbReference type="NCBI Taxonomy" id="569599"/>
    <lineage>
        <taxon>Bacteria</taxon>
        <taxon>Pseudomonadati</taxon>
        <taxon>Pseudomonadota</taxon>
        <taxon>Gammaproteobacteria</taxon>
        <taxon>Cellvibrionales</taxon>
        <taxon>Cellvibrionaceae</taxon>
        <taxon>Umboniibacter</taxon>
    </lineage>
</organism>
<dbReference type="GO" id="GO:0009898">
    <property type="term" value="C:cytoplasmic side of plasma membrane"/>
    <property type="evidence" value="ECO:0007669"/>
    <property type="project" value="TreeGrafter"/>
</dbReference>
<evidence type="ECO:0000313" key="10">
    <source>
        <dbReference type="EMBL" id="RMA81100.1"/>
    </source>
</evidence>
<dbReference type="PROSITE" id="PS00070">
    <property type="entry name" value="ALDEHYDE_DEHYDR_CYS"/>
    <property type="match status" value="1"/>
</dbReference>
<comment type="function">
    <text evidence="5">Oxidizes proline to glutamate for use as a carbon and nitrogen source.</text>
</comment>
<dbReference type="EC" id="1.2.1.88" evidence="5"/>
<dbReference type="InterPro" id="IPR016161">
    <property type="entry name" value="Ald_DH/histidinol_DH"/>
</dbReference>
<dbReference type="InterPro" id="IPR024089">
    <property type="entry name" value="PRODH_PutA_dom_I/II"/>
</dbReference>
<comment type="similarity">
    <text evidence="5">In the N-terminal section; belongs to the proline dehydrogenase family.</text>
</comment>
<dbReference type="CDD" id="cd07125">
    <property type="entry name" value="ALDH_PutA-P5CDH"/>
    <property type="match status" value="1"/>
</dbReference>
<keyword evidence="5" id="KW-0805">Transcription regulation</keyword>
<dbReference type="InterPro" id="IPR002872">
    <property type="entry name" value="Proline_DH_dom"/>
</dbReference>
<dbReference type="Pfam" id="PF01619">
    <property type="entry name" value="Pro_dh"/>
    <property type="match status" value="1"/>
</dbReference>
<proteinExistence type="inferred from homology"/>
<evidence type="ECO:0000256" key="4">
    <source>
        <dbReference type="ARBA" id="ARBA00048142"/>
    </source>
</evidence>
<dbReference type="InterPro" id="IPR050485">
    <property type="entry name" value="Proline_metab_enzyme"/>
</dbReference>
<dbReference type="AlphaFoldDB" id="A0A3M0A8C9"/>
<dbReference type="PANTHER" id="PTHR42862:SF1">
    <property type="entry name" value="DELTA-1-PYRROLINE-5-CARBOXYLATE DEHYDROGENASE 2, ISOFORM A-RELATED"/>
    <property type="match status" value="1"/>
</dbReference>
<dbReference type="RefSeq" id="WP_121876262.1">
    <property type="nucleotide sequence ID" value="NZ_REFJ01000002.1"/>
</dbReference>
<protein>
    <recommendedName>
        <fullName evidence="5">Bifunctional protein PutA</fullName>
    </recommendedName>
    <domain>
        <recommendedName>
            <fullName evidence="5">Proline dehydrogenase</fullName>
            <ecNumber evidence="5">1.5.5.2</ecNumber>
        </recommendedName>
        <alternativeName>
            <fullName evidence="5">Proline oxidase</fullName>
        </alternativeName>
    </domain>
    <domain>
        <recommendedName>
            <fullName evidence="5">Delta-1-pyrroline-5-carboxylate dehydrogenase</fullName>
            <shortName evidence="5">P5C dehydrogenase</shortName>
            <ecNumber evidence="5">1.2.1.88</ecNumber>
        </recommendedName>
        <alternativeName>
            <fullName evidence="5">L-glutamate gamma-semialdehyde dehydrogenase</fullName>
        </alternativeName>
    </domain>
</protein>
<name>A0A3M0A8C9_9GAMM</name>
<dbReference type="EC" id="1.5.5.2" evidence="5"/>
<dbReference type="UniPathway" id="UPA00261">
    <property type="reaction ID" value="UER00373"/>
</dbReference>
<dbReference type="PANTHER" id="PTHR42862">
    <property type="entry name" value="DELTA-1-PYRROLINE-5-CARBOXYLATE DEHYDROGENASE 1, ISOFORM A-RELATED"/>
    <property type="match status" value="1"/>
</dbReference>
<dbReference type="OrthoDB" id="5887723at2"/>
<comment type="pathway">
    <text evidence="1 5">Amino-acid degradation; L-proline degradation into L-glutamate; L-glutamate from L-proline: step 2/2.</text>
</comment>
<feature type="active site" evidence="6">
    <location>
        <position position="777"/>
    </location>
</feature>
<dbReference type="PIRSF" id="PIRSF000197">
    <property type="entry name" value="Bifunct_PutA"/>
    <property type="match status" value="1"/>
</dbReference>
<dbReference type="Pfam" id="PF00171">
    <property type="entry name" value="Aldedh"/>
    <property type="match status" value="1"/>
</dbReference>
<evidence type="ECO:0000256" key="1">
    <source>
        <dbReference type="ARBA" id="ARBA00004786"/>
    </source>
</evidence>
<dbReference type="GO" id="GO:0010133">
    <property type="term" value="P:L-proline catabolic process to L-glutamate"/>
    <property type="evidence" value="ECO:0007669"/>
    <property type="project" value="UniProtKB-UniRule"/>
</dbReference>
<dbReference type="GO" id="GO:0003842">
    <property type="term" value="F:L-glutamate gamma-semialdehyde dehydrogenase activity"/>
    <property type="evidence" value="ECO:0007669"/>
    <property type="project" value="UniProtKB-UniRule"/>
</dbReference>
<dbReference type="SUPFAM" id="SSF51730">
    <property type="entry name" value="FAD-linked oxidoreductase"/>
    <property type="match status" value="1"/>
</dbReference>
<comment type="catalytic activity">
    <reaction evidence="4 5">
        <text>L-glutamate 5-semialdehyde + NAD(+) + H2O = L-glutamate + NADH + 2 H(+)</text>
        <dbReference type="Rhea" id="RHEA:30235"/>
        <dbReference type="ChEBI" id="CHEBI:15377"/>
        <dbReference type="ChEBI" id="CHEBI:15378"/>
        <dbReference type="ChEBI" id="CHEBI:29985"/>
        <dbReference type="ChEBI" id="CHEBI:57540"/>
        <dbReference type="ChEBI" id="CHEBI:57945"/>
        <dbReference type="ChEBI" id="CHEBI:58066"/>
        <dbReference type="EC" id="1.2.1.88"/>
    </reaction>
</comment>
<dbReference type="InterPro" id="IPR029041">
    <property type="entry name" value="FAD-linked_oxidoreductase-like"/>
</dbReference>